<dbReference type="InterPro" id="IPR032635">
    <property type="entry name" value="Anti_2"/>
</dbReference>
<accession>A0A8J7SQ90</accession>
<feature type="region of interest" description="Disordered" evidence="1">
    <location>
        <begin position="116"/>
        <end position="135"/>
    </location>
</feature>
<sequence>MTQMVSDSRQTKSRHGCKGPRLRALAAALAVTVALSGCISPNSSREDKVATGTIAGALGGALIGYQLIGGGTGQVIAALLLGAGGAYAGYSVTDRLTAMDRRAMHEAAYTSLTEAPAGETASWQNPDTGSGGTITPLRTYVDAEGRLCRDYAATVEVEGETYDGEETACRNAVGAWVIG</sequence>
<organism evidence="3 4">
    <name type="scientific">Marivibrio halodurans</name>
    <dbReference type="NCBI Taxonomy" id="2039722"/>
    <lineage>
        <taxon>Bacteria</taxon>
        <taxon>Pseudomonadati</taxon>
        <taxon>Pseudomonadota</taxon>
        <taxon>Alphaproteobacteria</taxon>
        <taxon>Rhodospirillales</taxon>
        <taxon>Rhodospirillaceae</taxon>
        <taxon>Marivibrio</taxon>
    </lineage>
</organism>
<protein>
    <recommendedName>
        <fullName evidence="2">Surface antigen domain-containing protein</fullName>
    </recommendedName>
</protein>
<dbReference type="Proteomes" id="UP000672602">
    <property type="component" value="Unassembled WGS sequence"/>
</dbReference>
<dbReference type="RefSeq" id="WP_210683482.1">
    <property type="nucleotide sequence ID" value="NZ_JAGMWN010000012.1"/>
</dbReference>
<comment type="caution">
    <text evidence="3">The sequence shown here is derived from an EMBL/GenBank/DDBJ whole genome shotgun (WGS) entry which is preliminary data.</text>
</comment>
<proteinExistence type="predicted"/>
<evidence type="ECO:0000259" key="2">
    <source>
        <dbReference type="Pfam" id="PF16998"/>
    </source>
</evidence>
<keyword evidence="4" id="KW-1185">Reference proteome</keyword>
<dbReference type="InterPro" id="IPR016364">
    <property type="entry name" value="Surface_antigen_Rickettsia"/>
</dbReference>
<evidence type="ECO:0000256" key="1">
    <source>
        <dbReference type="SAM" id="MobiDB-lite"/>
    </source>
</evidence>
<reference evidence="3" key="1">
    <citation type="submission" date="2021-04" db="EMBL/GenBank/DDBJ databases">
        <authorList>
            <person name="Zhang D.-C."/>
        </authorList>
    </citation>
    <scope>NUCLEOTIDE SEQUENCE</scope>
    <source>
        <strain evidence="3">CGMCC 1.15697</strain>
    </source>
</reference>
<feature type="domain" description="Surface antigen" evidence="2">
    <location>
        <begin position="97"/>
        <end position="178"/>
    </location>
</feature>
<gene>
    <name evidence="3" type="ORF">KAJ83_17865</name>
</gene>
<dbReference type="Pfam" id="PF16998">
    <property type="entry name" value="17kDa_Anti_2"/>
    <property type="match status" value="1"/>
</dbReference>
<name>A0A8J7SQ90_9PROT</name>
<evidence type="ECO:0000313" key="4">
    <source>
        <dbReference type="Proteomes" id="UP000672602"/>
    </source>
</evidence>
<dbReference type="AlphaFoldDB" id="A0A8J7SQ90"/>
<evidence type="ECO:0000313" key="3">
    <source>
        <dbReference type="EMBL" id="MBP5858891.1"/>
    </source>
</evidence>
<dbReference type="PIRSF" id="PIRSF002721">
    <property type="entry name" value="Surface_antigen_Rickettsia"/>
    <property type="match status" value="1"/>
</dbReference>
<dbReference type="EMBL" id="JAGMWN010000012">
    <property type="protein sequence ID" value="MBP5858891.1"/>
    <property type="molecule type" value="Genomic_DNA"/>
</dbReference>